<dbReference type="InterPro" id="IPR016032">
    <property type="entry name" value="Sig_transdc_resp-reg_C-effctor"/>
</dbReference>
<protein>
    <submittedName>
        <fullName evidence="2">Regulatory protein, luxR family</fullName>
    </submittedName>
</protein>
<dbReference type="GO" id="GO:0003677">
    <property type="term" value="F:DNA binding"/>
    <property type="evidence" value="ECO:0007669"/>
    <property type="project" value="InterPro"/>
</dbReference>
<dbReference type="SMART" id="SM00421">
    <property type="entry name" value="HTH_LUXR"/>
    <property type="match status" value="1"/>
</dbReference>
<dbReference type="Proteomes" id="UP000190989">
    <property type="component" value="Unassembled WGS sequence"/>
</dbReference>
<feature type="domain" description="HTH luxR-type" evidence="1">
    <location>
        <begin position="299"/>
        <end position="356"/>
    </location>
</feature>
<name>A0A1U6H292_9SPHN</name>
<sequence length="364" mass="40420">MALTSTDETDLILPLFTGMRENPRFATFLERLRRRTDANHIGLIHRTHDWAGKREATYFAGEDLRRRAVETGSPDPFETDHALFEQLRSNRVYSLSELVEHDPVARAARARRMANLGLADERIVRITDGETFTAWLMLARSKPCSAADSALLSNLAPYVAIALGNLVAAERDRLLARINSLSLTRAGRGWMTFDREQRLTAIDPETASYWERHCGGEPRIGERLRALDHGAERELAMAITDLSDNPQHPAHPVLLRRAPRMEALLMAMDGGSEQPGDILALVPLPHDSPTQGATRLSQVHDLPPREAELAMALAGGHSIAESAERMGLTLETARNYSKRLYAKLGVRGQAELVRLVYESTAVLA</sequence>
<evidence type="ECO:0000313" key="2">
    <source>
        <dbReference type="EMBL" id="SLJ89911.1"/>
    </source>
</evidence>
<evidence type="ECO:0000313" key="3">
    <source>
        <dbReference type="Proteomes" id="UP000190989"/>
    </source>
</evidence>
<dbReference type="STRING" id="428990.SAMN06295987_1011100"/>
<reference evidence="3" key="1">
    <citation type="submission" date="2017-02" db="EMBL/GenBank/DDBJ databases">
        <authorList>
            <person name="Varghese N."/>
            <person name="Submissions S."/>
        </authorList>
    </citation>
    <scope>NUCLEOTIDE SEQUENCE [LARGE SCALE GENOMIC DNA]</scope>
    <source>
        <strain evidence="3">SM117</strain>
    </source>
</reference>
<evidence type="ECO:0000259" key="1">
    <source>
        <dbReference type="SMART" id="SM00421"/>
    </source>
</evidence>
<dbReference type="GO" id="GO:0006355">
    <property type="term" value="P:regulation of DNA-templated transcription"/>
    <property type="evidence" value="ECO:0007669"/>
    <property type="project" value="InterPro"/>
</dbReference>
<gene>
    <name evidence="2" type="ORF">SAMN06295987_1011100</name>
</gene>
<dbReference type="AlphaFoldDB" id="A0A1U6H292"/>
<organism evidence="2 3">
    <name type="scientific">Novosphingobium mathurense</name>
    <dbReference type="NCBI Taxonomy" id="428990"/>
    <lineage>
        <taxon>Bacteria</taxon>
        <taxon>Pseudomonadati</taxon>
        <taxon>Pseudomonadota</taxon>
        <taxon>Alphaproteobacteria</taxon>
        <taxon>Sphingomonadales</taxon>
        <taxon>Sphingomonadaceae</taxon>
        <taxon>Novosphingobium</taxon>
    </lineage>
</organism>
<dbReference type="InterPro" id="IPR000792">
    <property type="entry name" value="Tscrpt_reg_LuxR_C"/>
</dbReference>
<dbReference type="Gene3D" id="1.10.10.10">
    <property type="entry name" value="Winged helix-like DNA-binding domain superfamily/Winged helix DNA-binding domain"/>
    <property type="match status" value="1"/>
</dbReference>
<dbReference type="RefSeq" id="WP_079729677.1">
    <property type="nucleotide sequence ID" value="NZ_FVZE01000001.1"/>
</dbReference>
<accession>A0A1U6H292</accession>
<dbReference type="SUPFAM" id="SSF46894">
    <property type="entry name" value="C-terminal effector domain of the bipartite response regulators"/>
    <property type="match status" value="1"/>
</dbReference>
<proteinExistence type="predicted"/>
<dbReference type="InterPro" id="IPR036388">
    <property type="entry name" value="WH-like_DNA-bd_sf"/>
</dbReference>
<dbReference type="Pfam" id="PF00196">
    <property type="entry name" value="GerE"/>
    <property type="match status" value="1"/>
</dbReference>
<dbReference type="EMBL" id="FVZE01000001">
    <property type="protein sequence ID" value="SLJ89911.1"/>
    <property type="molecule type" value="Genomic_DNA"/>
</dbReference>
<keyword evidence="3" id="KW-1185">Reference proteome</keyword>